<feature type="compositionally biased region" description="Basic and acidic residues" evidence="1">
    <location>
        <begin position="75"/>
        <end position="86"/>
    </location>
</feature>
<dbReference type="AlphaFoldDB" id="A0A1J9Q8R8"/>
<accession>A0A1J9Q8R8</accession>
<evidence type="ECO:0000313" key="2">
    <source>
        <dbReference type="EMBL" id="OJD11581.1"/>
    </source>
</evidence>
<proteinExistence type="predicted"/>
<comment type="caution">
    <text evidence="2">The sequence shown here is derived from an EMBL/GenBank/DDBJ whole genome shotgun (WGS) entry which is preliminary data.</text>
</comment>
<dbReference type="Proteomes" id="UP000182235">
    <property type="component" value="Unassembled WGS sequence"/>
</dbReference>
<protein>
    <submittedName>
        <fullName evidence="2">Uncharacterized protein</fullName>
    </submittedName>
</protein>
<organism evidence="2 3">
    <name type="scientific">Emergomyces pasteurianus Ep9510</name>
    <dbReference type="NCBI Taxonomy" id="1447872"/>
    <lineage>
        <taxon>Eukaryota</taxon>
        <taxon>Fungi</taxon>
        <taxon>Dikarya</taxon>
        <taxon>Ascomycota</taxon>
        <taxon>Pezizomycotina</taxon>
        <taxon>Eurotiomycetes</taxon>
        <taxon>Eurotiomycetidae</taxon>
        <taxon>Onygenales</taxon>
        <taxon>Ajellomycetaceae</taxon>
        <taxon>Emergomyces</taxon>
    </lineage>
</organism>
<evidence type="ECO:0000256" key="1">
    <source>
        <dbReference type="SAM" id="MobiDB-lite"/>
    </source>
</evidence>
<dbReference type="VEuPathDB" id="FungiDB:AJ78_07683"/>
<dbReference type="EMBL" id="LGRN01000527">
    <property type="protein sequence ID" value="OJD11581.1"/>
    <property type="molecule type" value="Genomic_DNA"/>
</dbReference>
<evidence type="ECO:0000313" key="3">
    <source>
        <dbReference type="Proteomes" id="UP000182235"/>
    </source>
</evidence>
<sequence length="86" mass="9026">MPGSFEREIGPGTGRRLWAPASASTRQAMDVAGRYSHLLGLHPGVTCAAQAVRGGLGPGGRRCLGEPTGLSGRTGRMELSPERRKL</sequence>
<reference evidence="2 3" key="1">
    <citation type="submission" date="2015-07" db="EMBL/GenBank/DDBJ databases">
        <title>Emmonsia species relationships and genome sequence.</title>
        <authorList>
            <consortium name="The Broad Institute Genomics Platform"/>
            <person name="Cuomo C.A."/>
            <person name="Munoz J.F."/>
            <person name="Imamovic A."/>
            <person name="Priest M.E."/>
            <person name="Young S."/>
            <person name="Clay O.K."/>
            <person name="McEwen J.G."/>
        </authorList>
    </citation>
    <scope>NUCLEOTIDE SEQUENCE [LARGE SCALE GENOMIC DNA]</scope>
    <source>
        <strain evidence="2 3">UAMH 9510</strain>
    </source>
</reference>
<feature type="region of interest" description="Disordered" evidence="1">
    <location>
        <begin position="1"/>
        <end position="21"/>
    </location>
</feature>
<gene>
    <name evidence="2" type="ORF">AJ78_07683</name>
</gene>
<feature type="region of interest" description="Disordered" evidence="1">
    <location>
        <begin position="63"/>
        <end position="86"/>
    </location>
</feature>
<name>A0A1J9Q8R8_9EURO</name>
<keyword evidence="3" id="KW-1185">Reference proteome</keyword>